<comment type="caution">
    <text evidence="1">The sequence shown here is derived from an EMBL/GenBank/DDBJ whole genome shotgun (WGS) entry which is preliminary data.</text>
</comment>
<organism evidence="1 2">
    <name type="scientific">Rhododendron molle</name>
    <name type="common">Chinese azalea</name>
    <name type="synonym">Azalea mollis</name>
    <dbReference type="NCBI Taxonomy" id="49168"/>
    <lineage>
        <taxon>Eukaryota</taxon>
        <taxon>Viridiplantae</taxon>
        <taxon>Streptophyta</taxon>
        <taxon>Embryophyta</taxon>
        <taxon>Tracheophyta</taxon>
        <taxon>Spermatophyta</taxon>
        <taxon>Magnoliopsida</taxon>
        <taxon>eudicotyledons</taxon>
        <taxon>Gunneridae</taxon>
        <taxon>Pentapetalae</taxon>
        <taxon>asterids</taxon>
        <taxon>Ericales</taxon>
        <taxon>Ericaceae</taxon>
        <taxon>Ericoideae</taxon>
        <taxon>Rhodoreae</taxon>
        <taxon>Rhododendron</taxon>
    </lineage>
</organism>
<name>A0ACC0LVX5_RHOML</name>
<keyword evidence="2" id="KW-1185">Reference proteome</keyword>
<protein>
    <submittedName>
        <fullName evidence="1">Uncharacterized protein</fullName>
    </submittedName>
</protein>
<evidence type="ECO:0000313" key="2">
    <source>
        <dbReference type="Proteomes" id="UP001062846"/>
    </source>
</evidence>
<sequence length="66" mass="7377">MQKSKKKKEKPFSSLLMRKCMRCCSFYATPARNAFASLPFPSNDIDQVNGGVEQGEEKQAGKWSCG</sequence>
<gene>
    <name evidence="1" type="ORF">RHMOL_Rhmol11G0220100</name>
</gene>
<evidence type="ECO:0000313" key="1">
    <source>
        <dbReference type="EMBL" id="KAI8532519.1"/>
    </source>
</evidence>
<dbReference type="Proteomes" id="UP001062846">
    <property type="component" value="Chromosome 11"/>
</dbReference>
<accession>A0ACC0LVX5</accession>
<reference evidence="1" key="1">
    <citation type="submission" date="2022-02" db="EMBL/GenBank/DDBJ databases">
        <title>Plant Genome Project.</title>
        <authorList>
            <person name="Zhang R.-G."/>
        </authorList>
    </citation>
    <scope>NUCLEOTIDE SEQUENCE</scope>
    <source>
        <strain evidence="1">AT1</strain>
    </source>
</reference>
<proteinExistence type="predicted"/>
<dbReference type="EMBL" id="CM046398">
    <property type="protein sequence ID" value="KAI8532519.1"/>
    <property type="molecule type" value="Genomic_DNA"/>
</dbReference>